<dbReference type="CDD" id="cd05013">
    <property type="entry name" value="SIS_RpiR"/>
    <property type="match status" value="1"/>
</dbReference>
<protein>
    <submittedName>
        <fullName evidence="6">MurR/RpiR family transcriptional regulator</fullName>
    </submittedName>
</protein>
<keyword evidence="7" id="KW-1185">Reference proteome</keyword>
<comment type="caution">
    <text evidence="6">The sequence shown here is derived from an EMBL/GenBank/DDBJ whole genome shotgun (WGS) entry which is preliminary data.</text>
</comment>
<dbReference type="Proteomes" id="UP000440513">
    <property type="component" value="Unassembled WGS sequence"/>
</dbReference>
<keyword evidence="2" id="KW-0238">DNA-binding</keyword>
<dbReference type="SUPFAM" id="SSF46689">
    <property type="entry name" value="Homeodomain-like"/>
    <property type="match status" value="1"/>
</dbReference>
<dbReference type="GO" id="GO:0003700">
    <property type="term" value="F:DNA-binding transcription factor activity"/>
    <property type="evidence" value="ECO:0007669"/>
    <property type="project" value="InterPro"/>
</dbReference>
<dbReference type="InterPro" id="IPR035472">
    <property type="entry name" value="RpiR-like_SIS"/>
</dbReference>
<evidence type="ECO:0000256" key="2">
    <source>
        <dbReference type="ARBA" id="ARBA00023125"/>
    </source>
</evidence>
<dbReference type="InterPro" id="IPR001347">
    <property type="entry name" value="SIS_dom"/>
</dbReference>
<evidence type="ECO:0000256" key="1">
    <source>
        <dbReference type="ARBA" id="ARBA00023015"/>
    </source>
</evidence>
<name>A0A7X2P1E7_9FIRM</name>
<dbReference type="AlphaFoldDB" id="A0A7X2P1E7"/>
<dbReference type="RefSeq" id="WP_022171532.1">
    <property type="nucleotide sequence ID" value="NZ_JBQHQP010000008.1"/>
</dbReference>
<evidence type="ECO:0000313" key="6">
    <source>
        <dbReference type="EMBL" id="MST65728.1"/>
    </source>
</evidence>
<evidence type="ECO:0000259" key="5">
    <source>
        <dbReference type="PROSITE" id="PS51464"/>
    </source>
</evidence>
<dbReference type="PANTHER" id="PTHR30514">
    <property type="entry name" value="GLUCOKINASE"/>
    <property type="match status" value="1"/>
</dbReference>
<dbReference type="InterPro" id="IPR000281">
    <property type="entry name" value="HTH_RpiR"/>
</dbReference>
<dbReference type="Gene3D" id="3.40.50.10490">
    <property type="entry name" value="Glucose-6-phosphate isomerase like protein, domain 1"/>
    <property type="match status" value="1"/>
</dbReference>
<dbReference type="PROSITE" id="PS51071">
    <property type="entry name" value="HTH_RPIR"/>
    <property type="match status" value="1"/>
</dbReference>
<accession>A0A7X2P1E7</accession>
<dbReference type="GO" id="GO:1901135">
    <property type="term" value="P:carbohydrate derivative metabolic process"/>
    <property type="evidence" value="ECO:0007669"/>
    <property type="project" value="InterPro"/>
</dbReference>
<sequence>MSYYRKTIVPNIEAHYENLSAVEKNIADFFISNEEDMDFSSRHISSMLYVSEASLSRFAKKCGYKGYREFVFKYKESFGEKDHQITGQMREVFDSYQELLNKSYNLADEAQLRRIAGKMSECRRVFVYGKGSSSLAAREMQFRFMRLGLDMDAVDETHMMRFHSTIVQEDCMAIGISISGRTEEVMECLKQAHRQGAYTVLLTANDRPEYSEFCEEVVCLAAKKNLDFGNIISPQYPILVMTDILYGYYLEIDSSVKQARHDNSVMLLKSRQIQDKDEGGEGKQ</sequence>
<dbReference type="InterPro" id="IPR046348">
    <property type="entry name" value="SIS_dom_sf"/>
</dbReference>
<gene>
    <name evidence="6" type="ORF">FYJ57_03035</name>
</gene>
<dbReference type="Pfam" id="PF01380">
    <property type="entry name" value="SIS"/>
    <property type="match status" value="1"/>
</dbReference>
<dbReference type="GO" id="GO:0003677">
    <property type="term" value="F:DNA binding"/>
    <property type="evidence" value="ECO:0007669"/>
    <property type="project" value="UniProtKB-KW"/>
</dbReference>
<organism evidence="6 7">
    <name type="scientific">Oliverpabstia intestinalis</name>
    <dbReference type="NCBI Taxonomy" id="2606633"/>
    <lineage>
        <taxon>Bacteria</taxon>
        <taxon>Bacillati</taxon>
        <taxon>Bacillota</taxon>
        <taxon>Clostridia</taxon>
        <taxon>Lachnospirales</taxon>
        <taxon>Lachnospiraceae</taxon>
        <taxon>Oliverpabstia</taxon>
    </lineage>
</organism>
<dbReference type="InterPro" id="IPR009057">
    <property type="entry name" value="Homeodomain-like_sf"/>
</dbReference>
<keyword evidence="1" id="KW-0805">Transcription regulation</keyword>
<dbReference type="InterPro" id="IPR036388">
    <property type="entry name" value="WH-like_DNA-bd_sf"/>
</dbReference>
<dbReference type="GO" id="GO:0097367">
    <property type="term" value="F:carbohydrate derivative binding"/>
    <property type="evidence" value="ECO:0007669"/>
    <property type="project" value="InterPro"/>
</dbReference>
<proteinExistence type="predicted"/>
<dbReference type="Gene3D" id="1.10.10.10">
    <property type="entry name" value="Winged helix-like DNA-binding domain superfamily/Winged helix DNA-binding domain"/>
    <property type="match status" value="1"/>
</dbReference>
<dbReference type="PANTHER" id="PTHR30514:SF21">
    <property type="entry name" value="RPIR-FAMILY TRANSCRIPTIONAL REGULATOR"/>
    <property type="match status" value="1"/>
</dbReference>
<dbReference type="InterPro" id="IPR047640">
    <property type="entry name" value="RpiR-like"/>
</dbReference>
<evidence type="ECO:0000313" key="7">
    <source>
        <dbReference type="Proteomes" id="UP000440513"/>
    </source>
</evidence>
<keyword evidence="3" id="KW-0804">Transcription</keyword>
<dbReference type="EMBL" id="VUMS01000004">
    <property type="protein sequence ID" value="MST65728.1"/>
    <property type="molecule type" value="Genomic_DNA"/>
</dbReference>
<feature type="domain" description="HTH rpiR-type" evidence="4">
    <location>
        <begin position="6"/>
        <end position="81"/>
    </location>
</feature>
<reference evidence="6 7" key="1">
    <citation type="submission" date="2019-08" db="EMBL/GenBank/DDBJ databases">
        <title>In-depth cultivation of the pig gut microbiome towards novel bacterial diversity and tailored functional studies.</title>
        <authorList>
            <person name="Wylensek D."/>
            <person name="Hitch T.C.A."/>
            <person name="Clavel T."/>
        </authorList>
    </citation>
    <scope>NUCLEOTIDE SEQUENCE [LARGE SCALE GENOMIC DNA]</scope>
    <source>
        <strain evidence="6 7">BSM-380-WT-5A</strain>
    </source>
</reference>
<evidence type="ECO:0000256" key="3">
    <source>
        <dbReference type="ARBA" id="ARBA00023163"/>
    </source>
</evidence>
<feature type="domain" description="SIS" evidence="5">
    <location>
        <begin position="115"/>
        <end position="255"/>
    </location>
</feature>
<dbReference type="PROSITE" id="PS51464">
    <property type="entry name" value="SIS"/>
    <property type="match status" value="1"/>
</dbReference>
<dbReference type="SUPFAM" id="SSF53697">
    <property type="entry name" value="SIS domain"/>
    <property type="match status" value="1"/>
</dbReference>
<dbReference type="Pfam" id="PF01418">
    <property type="entry name" value="HTH_6"/>
    <property type="match status" value="1"/>
</dbReference>
<evidence type="ECO:0000259" key="4">
    <source>
        <dbReference type="PROSITE" id="PS51071"/>
    </source>
</evidence>